<organism evidence="2">
    <name type="scientific">Solanum chacoense</name>
    <name type="common">Chaco potato</name>
    <dbReference type="NCBI Taxonomy" id="4108"/>
    <lineage>
        <taxon>Eukaryota</taxon>
        <taxon>Viridiplantae</taxon>
        <taxon>Streptophyta</taxon>
        <taxon>Embryophyta</taxon>
        <taxon>Tracheophyta</taxon>
        <taxon>Spermatophyta</taxon>
        <taxon>Magnoliopsida</taxon>
        <taxon>eudicotyledons</taxon>
        <taxon>Gunneridae</taxon>
        <taxon>Pentapetalae</taxon>
        <taxon>asterids</taxon>
        <taxon>lamiids</taxon>
        <taxon>Solanales</taxon>
        <taxon>Solanaceae</taxon>
        <taxon>Solanoideae</taxon>
        <taxon>Solaneae</taxon>
        <taxon>Solanum</taxon>
    </lineage>
</organism>
<accession>A0A0V0H2Z3</accession>
<feature type="compositionally biased region" description="Basic and acidic residues" evidence="1">
    <location>
        <begin position="1"/>
        <end position="16"/>
    </location>
</feature>
<proteinExistence type="predicted"/>
<dbReference type="EMBL" id="GEDG01026150">
    <property type="protein sequence ID" value="JAP14738.1"/>
    <property type="molecule type" value="Transcribed_RNA"/>
</dbReference>
<reference evidence="2" key="1">
    <citation type="submission" date="2015-12" db="EMBL/GenBank/DDBJ databases">
        <title>Gene expression during late stages of embryo sac development: a critical building block for successful pollen-pistil interactions.</title>
        <authorList>
            <person name="Liu Y."/>
            <person name="Joly V."/>
            <person name="Sabar M."/>
            <person name="Matton D.P."/>
        </authorList>
    </citation>
    <scope>NUCLEOTIDE SEQUENCE</scope>
</reference>
<evidence type="ECO:0000313" key="2">
    <source>
        <dbReference type="EMBL" id="JAP14738.1"/>
    </source>
</evidence>
<evidence type="ECO:0000256" key="1">
    <source>
        <dbReference type="SAM" id="MobiDB-lite"/>
    </source>
</evidence>
<feature type="region of interest" description="Disordered" evidence="1">
    <location>
        <begin position="41"/>
        <end position="62"/>
    </location>
</feature>
<sequence length="113" mass="13341">MAIGQKPKDNNFDQKQTKQYPTVKNPIKVQIPLYQKHKFSRKTKKDKRFMINYDGNNPKIRTSSKTAKQYPIIDKLIEVQIPLYQQHKYLNYNCIIPQRSQLLSTKAKTISNT</sequence>
<dbReference type="AlphaFoldDB" id="A0A0V0H2Z3"/>
<feature type="region of interest" description="Disordered" evidence="1">
    <location>
        <begin position="1"/>
        <end position="21"/>
    </location>
</feature>
<name>A0A0V0H2Z3_SOLCH</name>
<protein>
    <submittedName>
        <fullName evidence="2">Putative ovule protein</fullName>
    </submittedName>
</protein>